<protein>
    <submittedName>
        <fullName evidence="1">Ammonium/urea transporter domain-containing protein</fullName>
    </submittedName>
</protein>
<name>A0ACB7TSA9_DIOAL</name>
<evidence type="ECO:0000313" key="1">
    <source>
        <dbReference type="EMBL" id="KAH7650657.1"/>
    </source>
</evidence>
<keyword evidence="2" id="KW-1185">Reference proteome</keyword>
<reference evidence="2" key="1">
    <citation type="journal article" date="2022" name="Nat. Commun.">
        <title>Chromosome evolution and the genetic basis of agronomically important traits in greater yam.</title>
        <authorList>
            <person name="Bredeson J.V."/>
            <person name="Lyons J.B."/>
            <person name="Oniyinde I.O."/>
            <person name="Okereke N.R."/>
            <person name="Kolade O."/>
            <person name="Nnabue I."/>
            <person name="Nwadili C.O."/>
            <person name="Hribova E."/>
            <person name="Parker M."/>
            <person name="Nwogha J."/>
            <person name="Shu S."/>
            <person name="Carlson J."/>
            <person name="Kariba R."/>
            <person name="Muthemba S."/>
            <person name="Knop K."/>
            <person name="Barton G.J."/>
            <person name="Sherwood A.V."/>
            <person name="Lopez-Montes A."/>
            <person name="Asiedu R."/>
            <person name="Jamnadass R."/>
            <person name="Muchugi A."/>
            <person name="Goodstein D."/>
            <person name="Egesi C.N."/>
            <person name="Featherston J."/>
            <person name="Asfaw A."/>
            <person name="Simpson G.G."/>
            <person name="Dolezel J."/>
            <person name="Hendre P.S."/>
            <person name="Van Deynze A."/>
            <person name="Kumar P.L."/>
            <person name="Obidiegwu J.E."/>
            <person name="Bhattacharjee R."/>
            <person name="Rokhsar D.S."/>
        </authorList>
    </citation>
    <scope>NUCLEOTIDE SEQUENCE [LARGE SCALE GENOMIC DNA]</scope>
    <source>
        <strain evidence="2">cv. TDa95/00328</strain>
    </source>
</reference>
<comment type="caution">
    <text evidence="1">The sequence shown here is derived from an EMBL/GenBank/DDBJ whole genome shotgun (WGS) entry which is preliminary data.</text>
</comment>
<dbReference type="Proteomes" id="UP000827976">
    <property type="component" value="Chromosome 20"/>
</dbReference>
<proteinExistence type="predicted"/>
<accession>A0ACB7TSA9</accession>
<evidence type="ECO:0000313" key="2">
    <source>
        <dbReference type="Proteomes" id="UP000827976"/>
    </source>
</evidence>
<organism evidence="1 2">
    <name type="scientific">Dioscorea alata</name>
    <name type="common">Purple yam</name>
    <dbReference type="NCBI Taxonomy" id="55571"/>
    <lineage>
        <taxon>Eukaryota</taxon>
        <taxon>Viridiplantae</taxon>
        <taxon>Streptophyta</taxon>
        <taxon>Embryophyta</taxon>
        <taxon>Tracheophyta</taxon>
        <taxon>Spermatophyta</taxon>
        <taxon>Magnoliopsida</taxon>
        <taxon>Liliopsida</taxon>
        <taxon>Dioscoreales</taxon>
        <taxon>Dioscoreaceae</taxon>
        <taxon>Dioscorea</taxon>
    </lineage>
</organism>
<gene>
    <name evidence="1" type="ORF">IHE45_20G003600</name>
</gene>
<dbReference type="EMBL" id="CM037030">
    <property type="protein sequence ID" value="KAH7650657.1"/>
    <property type="molecule type" value="Genomic_DNA"/>
</dbReference>
<sequence>MDMEDWEMLNTEEHGSPSNITKLKEEESKFNPDTDDGVVNMDYFTCVFPPSSLLNNKINVEAEDVQEVDLSKIKEVRSLALLPDVLAEMGIISELFMGKLEDDSVNMKIEHPKCIIREFYQSEDSEDYNSSEELSFRDEDDYGDGNNNDSSQSRVKLWGSRLIGAAAATLCVLLLSGCPKPRLQNQEIEDPHTSVSATLVRGARGANISFQDLKK</sequence>